<reference evidence="1" key="1">
    <citation type="submission" date="2022-12" db="EMBL/GenBank/DDBJ databases">
        <title>Reference genome sequencing for broad-spectrum identification of bacterial and archaeal isolates by mass spectrometry.</title>
        <authorList>
            <person name="Sekiguchi Y."/>
            <person name="Tourlousse D.M."/>
        </authorList>
    </citation>
    <scope>NUCLEOTIDE SEQUENCE</scope>
    <source>
        <strain evidence="1">10succ1</strain>
    </source>
</reference>
<evidence type="ECO:0000313" key="2">
    <source>
        <dbReference type="Proteomes" id="UP001144471"/>
    </source>
</evidence>
<dbReference type="InterPro" id="IPR029063">
    <property type="entry name" value="SAM-dependent_MTases_sf"/>
</dbReference>
<accession>A0A9W6LLZ9</accession>
<dbReference type="AlphaFoldDB" id="A0A9W6LLZ9"/>
<dbReference type="Pfam" id="PF13489">
    <property type="entry name" value="Methyltransf_23"/>
    <property type="match status" value="1"/>
</dbReference>
<dbReference type="RefSeq" id="WP_281834549.1">
    <property type="nucleotide sequence ID" value="NZ_BSDY01000005.1"/>
</dbReference>
<name>A0A9W6LLZ9_9FUSO</name>
<dbReference type="Proteomes" id="UP001144471">
    <property type="component" value="Unassembled WGS sequence"/>
</dbReference>
<keyword evidence="2" id="KW-1185">Reference proteome</keyword>
<dbReference type="Gene3D" id="3.40.50.150">
    <property type="entry name" value="Vaccinia Virus protein VP39"/>
    <property type="match status" value="1"/>
</dbReference>
<gene>
    <name evidence="1" type="ORF">PM10SUCC1_13300</name>
</gene>
<dbReference type="SUPFAM" id="SSF53335">
    <property type="entry name" value="S-adenosyl-L-methionine-dependent methyltransferases"/>
    <property type="match status" value="1"/>
</dbReference>
<sequence length="221" mass="26229">MKCHICSEECTEFTVERKRWKRRYHSCPRCEYIFMDEEDLLSGAEELARYEEHNNSVEDEGYREYFKRFIEYSMEGVVMEAQILDYGSGPQPVLASVMEEVGFTNVDIYDKYFTEGSLDPEKRYSVIISTEVVEHIYRPMEVFRELTGRLLPGGRLIIMTAFHPKSEEEFGKWWYINDPTHVVFYTIKTLEYIGEQLGLVVEKNNNKNIVVFRREADEEVY</sequence>
<dbReference type="EMBL" id="BSDY01000005">
    <property type="protein sequence ID" value="GLI55816.1"/>
    <property type="molecule type" value="Genomic_DNA"/>
</dbReference>
<evidence type="ECO:0000313" key="1">
    <source>
        <dbReference type="EMBL" id="GLI55816.1"/>
    </source>
</evidence>
<dbReference type="GO" id="GO:0032259">
    <property type="term" value="P:methylation"/>
    <property type="evidence" value="ECO:0007669"/>
    <property type="project" value="UniProtKB-KW"/>
</dbReference>
<keyword evidence="1" id="KW-0808">Transferase</keyword>
<organism evidence="1 2">
    <name type="scientific">Propionigenium maris DSM 9537</name>
    <dbReference type="NCBI Taxonomy" id="1123000"/>
    <lineage>
        <taxon>Bacteria</taxon>
        <taxon>Fusobacteriati</taxon>
        <taxon>Fusobacteriota</taxon>
        <taxon>Fusobacteriia</taxon>
        <taxon>Fusobacteriales</taxon>
        <taxon>Fusobacteriaceae</taxon>
        <taxon>Propionigenium</taxon>
    </lineage>
</organism>
<dbReference type="GO" id="GO:0008168">
    <property type="term" value="F:methyltransferase activity"/>
    <property type="evidence" value="ECO:0007669"/>
    <property type="project" value="UniProtKB-KW"/>
</dbReference>
<protein>
    <submittedName>
        <fullName evidence="1">Methyltransferase</fullName>
    </submittedName>
</protein>
<keyword evidence="1" id="KW-0489">Methyltransferase</keyword>
<proteinExistence type="predicted"/>
<comment type="caution">
    <text evidence="1">The sequence shown here is derived from an EMBL/GenBank/DDBJ whole genome shotgun (WGS) entry which is preliminary data.</text>
</comment>